<evidence type="ECO:0000259" key="9">
    <source>
        <dbReference type="Pfam" id="PF02223"/>
    </source>
</evidence>
<keyword evidence="8" id="KW-0067">ATP-binding</keyword>
<comment type="pathway">
    <text evidence="1">Pyrimidine metabolism; dTTP biosynthesis.</text>
</comment>
<evidence type="ECO:0000256" key="2">
    <source>
        <dbReference type="ARBA" id="ARBA00009776"/>
    </source>
</evidence>
<dbReference type="PANTHER" id="PTHR10344">
    <property type="entry name" value="THYMIDYLATE KINASE"/>
    <property type="match status" value="1"/>
</dbReference>
<evidence type="ECO:0000256" key="5">
    <source>
        <dbReference type="ARBA" id="ARBA00022727"/>
    </source>
</evidence>
<dbReference type="Gene3D" id="3.40.50.300">
    <property type="entry name" value="P-loop containing nucleotide triphosphate hydrolases"/>
    <property type="match status" value="1"/>
</dbReference>
<dbReference type="PROSITE" id="PS01331">
    <property type="entry name" value="THYMIDYLATE_KINASE"/>
    <property type="match status" value="1"/>
</dbReference>
<keyword evidence="7" id="KW-0418">Kinase</keyword>
<evidence type="ECO:0000313" key="11">
    <source>
        <dbReference type="EMBL" id="JAT23679.1"/>
    </source>
</evidence>
<sequence>MKNLRGALIVIEGCDRSGKTTQCKKIVASLKSTSIPAEYMNFPDRSTAIGKIINGYLTKREEICDEAIHLLFSANRWELVSKIRSLLQQGTTVVVDRYCYSGVAFSSIKTEVLHCSAISVNILF</sequence>
<dbReference type="Pfam" id="PF02223">
    <property type="entry name" value="Thymidylate_kin"/>
    <property type="match status" value="1"/>
</dbReference>
<dbReference type="GO" id="GO:0004798">
    <property type="term" value="F:dTMP kinase activity"/>
    <property type="evidence" value="ECO:0007669"/>
    <property type="project" value="UniProtKB-EC"/>
</dbReference>
<dbReference type="EC" id="2.7.4.9" evidence="3"/>
<evidence type="ECO:0000256" key="7">
    <source>
        <dbReference type="ARBA" id="ARBA00022777"/>
    </source>
</evidence>
<name>A0A1B6LJ93_9HEMI</name>
<dbReference type="GO" id="GO:0004550">
    <property type="term" value="F:nucleoside diphosphate kinase activity"/>
    <property type="evidence" value="ECO:0007669"/>
    <property type="project" value="TreeGrafter"/>
</dbReference>
<keyword evidence="4" id="KW-0808">Transferase</keyword>
<dbReference type="InterPro" id="IPR018095">
    <property type="entry name" value="Thymidylate_kin_CS"/>
</dbReference>
<reference evidence="11" key="1">
    <citation type="submission" date="2015-11" db="EMBL/GenBank/DDBJ databases">
        <title>De novo transcriptome assembly of four potential Pierce s Disease insect vectors from Arizona vineyards.</title>
        <authorList>
            <person name="Tassone E.E."/>
        </authorList>
    </citation>
    <scope>NUCLEOTIDE SEQUENCE</scope>
</reference>
<organism evidence="11">
    <name type="scientific">Graphocephala atropunctata</name>
    <dbReference type="NCBI Taxonomy" id="36148"/>
    <lineage>
        <taxon>Eukaryota</taxon>
        <taxon>Metazoa</taxon>
        <taxon>Ecdysozoa</taxon>
        <taxon>Arthropoda</taxon>
        <taxon>Hexapoda</taxon>
        <taxon>Insecta</taxon>
        <taxon>Pterygota</taxon>
        <taxon>Neoptera</taxon>
        <taxon>Paraneoptera</taxon>
        <taxon>Hemiptera</taxon>
        <taxon>Auchenorrhyncha</taxon>
        <taxon>Membracoidea</taxon>
        <taxon>Cicadellidae</taxon>
        <taxon>Cicadellinae</taxon>
        <taxon>Cicadellini</taxon>
        <taxon>Graphocephala</taxon>
    </lineage>
</organism>
<dbReference type="GO" id="GO:0005829">
    <property type="term" value="C:cytosol"/>
    <property type="evidence" value="ECO:0007669"/>
    <property type="project" value="TreeGrafter"/>
</dbReference>
<keyword evidence="5" id="KW-0545">Nucleotide biosynthesis</keyword>
<dbReference type="AlphaFoldDB" id="A0A1B6LJ93"/>
<protein>
    <recommendedName>
        <fullName evidence="3">dTMP kinase</fullName>
        <ecNumber evidence="3">2.7.4.9</ecNumber>
    </recommendedName>
</protein>
<evidence type="ECO:0000256" key="3">
    <source>
        <dbReference type="ARBA" id="ARBA00012980"/>
    </source>
</evidence>
<dbReference type="GO" id="GO:0005524">
    <property type="term" value="F:ATP binding"/>
    <property type="evidence" value="ECO:0007669"/>
    <property type="project" value="UniProtKB-KW"/>
</dbReference>
<comment type="similarity">
    <text evidence="2">Belongs to the thymidylate kinase family.</text>
</comment>
<accession>A0A1B6LJ93</accession>
<gene>
    <name evidence="11" type="ORF">g.34840</name>
    <name evidence="10" type="ORF">g.34845</name>
</gene>
<dbReference type="SUPFAM" id="SSF52540">
    <property type="entry name" value="P-loop containing nucleoside triphosphate hydrolases"/>
    <property type="match status" value="1"/>
</dbReference>
<evidence type="ECO:0000256" key="6">
    <source>
        <dbReference type="ARBA" id="ARBA00022741"/>
    </source>
</evidence>
<dbReference type="InterPro" id="IPR039430">
    <property type="entry name" value="Thymidylate_kin-like_dom"/>
</dbReference>
<dbReference type="GO" id="GO:0006227">
    <property type="term" value="P:dUDP biosynthetic process"/>
    <property type="evidence" value="ECO:0007669"/>
    <property type="project" value="TreeGrafter"/>
</dbReference>
<feature type="domain" description="Thymidylate kinase-like" evidence="9">
    <location>
        <begin position="11"/>
        <end position="113"/>
    </location>
</feature>
<evidence type="ECO:0000256" key="8">
    <source>
        <dbReference type="ARBA" id="ARBA00022840"/>
    </source>
</evidence>
<dbReference type="EMBL" id="GEBQ01024689">
    <property type="protein sequence ID" value="JAT15288.1"/>
    <property type="molecule type" value="Transcribed_RNA"/>
</dbReference>
<dbReference type="InterPro" id="IPR027417">
    <property type="entry name" value="P-loop_NTPase"/>
</dbReference>
<evidence type="ECO:0000313" key="10">
    <source>
        <dbReference type="EMBL" id="JAT15288.1"/>
    </source>
</evidence>
<dbReference type="GO" id="GO:0005739">
    <property type="term" value="C:mitochondrion"/>
    <property type="evidence" value="ECO:0007669"/>
    <property type="project" value="TreeGrafter"/>
</dbReference>
<dbReference type="InterPro" id="IPR018094">
    <property type="entry name" value="Thymidylate_kinase"/>
</dbReference>
<dbReference type="NCBIfam" id="TIGR00041">
    <property type="entry name" value="DTMP_kinase"/>
    <property type="match status" value="1"/>
</dbReference>
<proteinExistence type="inferred from homology"/>
<keyword evidence="6" id="KW-0547">Nucleotide-binding</keyword>
<evidence type="ECO:0000256" key="4">
    <source>
        <dbReference type="ARBA" id="ARBA00022679"/>
    </source>
</evidence>
<dbReference type="GO" id="GO:0006233">
    <property type="term" value="P:dTDP biosynthetic process"/>
    <property type="evidence" value="ECO:0007669"/>
    <property type="project" value="InterPro"/>
</dbReference>
<evidence type="ECO:0000256" key="1">
    <source>
        <dbReference type="ARBA" id="ARBA00004992"/>
    </source>
</evidence>
<dbReference type="PANTHER" id="PTHR10344:SF1">
    <property type="entry name" value="THYMIDYLATE KINASE"/>
    <property type="match status" value="1"/>
</dbReference>
<dbReference type="GO" id="GO:0005634">
    <property type="term" value="C:nucleus"/>
    <property type="evidence" value="ECO:0007669"/>
    <property type="project" value="TreeGrafter"/>
</dbReference>
<dbReference type="EMBL" id="GEBQ01016298">
    <property type="protein sequence ID" value="JAT23679.1"/>
    <property type="molecule type" value="Transcribed_RNA"/>
</dbReference>
<dbReference type="GO" id="GO:0006235">
    <property type="term" value="P:dTTP biosynthetic process"/>
    <property type="evidence" value="ECO:0007669"/>
    <property type="project" value="TreeGrafter"/>
</dbReference>